<dbReference type="GO" id="GO:0004523">
    <property type="term" value="F:RNA-DNA hybrid ribonuclease activity"/>
    <property type="evidence" value="ECO:0007669"/>
    <property type="project" value="InterPro"/>
</dbReference>
<dbReference type="Proteomes" id="UP000593561">
    <property type="component" value="Unassembled WGS sequence"/>
</dbReference>
<dbReference type="Pfam" id="PF13456">
    <property type="entry name" value="RVT_3"/>
    <property type="match status" value="1"/>
</dbReference>
<sequence length="150" mass="17608">MGIDLGFRKMIIEGDARSIIRKLQREEDDRSIISAYIKDSKELSKKFDRCFFFLTCIEESKWFSTYPCYKRDNKRGGHLSEGRVPDFVVAEAEHDRNRRGKLASRNRGVRRPAMKTGILILRRLRFYSAFVPNKSSAVMQQQVHFLDPLF</sequence>
<evidence type="ECO:0000313" key="2">
    <source>
        <dbReference type="EMBL" id="MBA0619568.1"/>
    </source>
</evidence>
<keyword evidence="3" id="KW-1185">Reference proteome</keyword>
<dbReference type="GO" id="GO:0003676">
    <property type="term" value="F:nucleic acid binding"/>
    <property type="evidence" value="ECO:0007669"/>
    <property type="project" value="InterPro"/>
</dbReference>
<comment type="caution">
    <text evidence="2">The sequence shown here is derived from an EMBL/GenBank/DDBJ whole genome shotgun (WGS) entry which is preliminary data.</text>
</comment>
<evidence type="ECO:0000313" key="3">
    <source>
        <dbReference type="Proteomes" id="UP000593561"/>
    </source>
</evidence>
<accession>A0A7J8S0B5</accession>
<dbReference type="AlphaFoldDB" id="A0A7J8S0B5"/>
<proteinExistence type="predicted"/>
<name>A0A7J8S0B5_GOSDV</name>
<dbReference type="InterPro" id="IPR002156">
    <property type="entry name" value="RNaseH_domain"/>
</dbReference>
<organism evidence="2 3">
    <name type="scientific">Gossypium davidsonii</name>
    <name type="common">Davidson's cotton</name>
    <name type="synonym">Gossypium klotzschianum subsp. davidsonii</name>
    <dbReference type="NCBI Taxonomy" id="34287"/>
    <lineage>
        <taxon>Eukaryota</taxon>
        <taxon>Viridiplantae</taxon>
        <taxon>Streptophyta</taxon>
        <taxon>Embryophyta</taxon>
        <taxon>Tracheophyta</taxon>
        <taxon>Spermatophyta</taxon>
        <taxon>Magnoliopsida</taxon>
        <taxon>eudicotyledons</taxon>
        <taxon>Gunneridae</taxon>
        <taxon>Pentapetalae</taxon>
        <taxon>rosids</taxon>
        <taxon>malvids</taxon>
        <taxon>Malvales</taxon>
        <taxon>Malvaceae</taxon>
        <taxon>Malvoideae</taxon>
        <taxon>Gossypium</taxon>
    </lineage>
</organism>
<reference evidence="2 3" key="1">
    <citation type="journal article" date="2019" name="Genome Biol. Evol.">
        <title>Insights into the evolution of the New World diploid cottons (Gossypium, subgenus Houzingenia) based on genome sequencing.</title>
        <authorList>
            <person name="Grover C.E."/>
            <person name="Arick M.A. 2nd"/>
            <person name="Thrash A."/>
            <person name="Conover J.L."/>
            <person name="Sanders W.S."/>
            <person name="Peterson D.G."/>
            <person name="Frelichowski J.E."/>
            <person name="Scheffler J.A."/>
            <person name="Scheffler B.E."/>
            <person name="Wendel J.F."/>
        </authorList>
    </citation>
    <scope>NUCLEOTIDE SEQUENCE [LARGE SCALE GENOMIC DNA]</scope>
    <source>
        <strain evidence="2">27</strain>
        <tissue evidence="2">Leaf</tissue>
    </source>
</reference>
<protein>
    <recommendedName>
        <fullName evidence="1">RNase H type-1 domain-containing protein</fullName>
    </recommendedName>
</protein>
<feature type="domain" description="RNase H type-1" evidence="1">
    <location>
        <begin position="4"/>
        <end position="52"/>
    </location>
</feature>
<gene>
    <name evidence="2" type="ORF">Godav_028723</name>
</gene>
<evidence type="ECO:0000259" key="1">
    <source>
        <dbReference type="Pfam" id="PF13456"/>
    </source>
</evidence>
<dbReference type="EMBL" id="JABFAC010000007">
    <property type="protein sequence ID" value="MBA0619568.1"/>
    <property type="molecule type" value="Genomic_DNA"/>
</dbReference>